<dbReference type="Proteomes" id="UP000320048">
    <property type="component" value="Unassembled WGS sequence"/>
</dbReference>
<feature type="region of interest" description="Disordered" evidence="1">
    <location>
        <begin position="39"/>
        <end position="62"/>
    </location>
</feature>
<sequence>MMRIQIFDDPIEVRAGEDLPAGEAGVLGLHVQRFPAAVEKQRDQEYRKREQHRRREQSLVVAGEHRLPPIPLRRHKI</sequence>
<feature type="compositionally biased region" description="Basic and acidic residues" evidence="1">
    <location>
        <begin position="39"/>
        <end position="48"/>
    </location>
</feature>
<organism evidence="2 3">
    <name type="scientific">Candidatus Segetimicrobium genomatis</name>
    <dbReference type="NCBI Taxonomy" id="2569760"/>
    <lineage>
        <taxon>Bacteria</taxon>
        <taxon>Bacillati</taxon>
        <taxon>Candidatus Sysuimicrobiota</taxon>
        <taxon>Candidatus Sysuimicrobiia</taxon>
        <taxon>Candidatus Sysuimicrobiales</taxon>
        <taxon>Candidatus Segetimicrobiaceae</taxon>
        <taxon>Candidatus Segetimicrobium</taxon>
    </lineage>
</organism>
<dbReference type="AlphaFoldDB" id="A0A537J687"/>
<proteinExistence type="predicted"/>
<comment type="caution">
    <text evidence="2">The sequence shown here is derived from an EMBL/GenBank/DDBJ whole genome shotgun (WGS) entry which is preliminary data.</text>
</comment>
<gene>
    <name evidence="2" type="ORF">E6H04_11235</name>
</gene>
<reference evidence="2 3" key="1">
    <citation type="journal article" date="2019" name="Nat. Microbiol.">
        <title>Mediterranean grassland soil C-N compound turnover is dependent on rainfall and depth, and is mediated by genomically divergent microorganisms.</title>
        <authorList>
            <person name="Diamond S."/>
            <person name="Andeer P.F."/>
            <person name="Li Z."/>
            <person name="Crits-Christoph A."/>
            <person name="Burstein D."/>
            <person name="Anantharaman K."/>
            <person name="Lane K.R."/>
            <person name="Thomas B.C."/>
            <person name="Pan C."/>
            <person name="Northen T.R."/>
            <person name="Banfield J.F."/>
        </authorList>
    </citation>
    <scope>NUCLEOTIDE SEQUENCE [LARGE SCALE GENOMIC DNA]</scope>
    <source>
        <strain evidence="2">NP_7</strain>
    </source>
</reference>
<evidence type="ECO:0000313" key="3">
    <source>
        <dbReference type="Proteomes" id="UP000320048"/>
    </source>
</evidence>
<accession>A0A537J687</accession>
<protein>
    <submittedName>
        <fullName evidence="2">Uncharacterized protein</fullName>
    </submittedName>
</protein>
<dbReference type="EMBL" id="VBAO01000317">
    <property type="protein sequence ID" value="TMI79061.1"/>
    <property type="molecule type" value="Genomic_DNA"/>
</dbReference>
<evidence type="ECO:0000256" key="1">
    <source>
        <dbReference type="SAM" id="MobiDB-lite"/>
    </source>
</evidence>
<evidence type="ECO:0000313" key="2">
    <source>
        <dbReference type="EMBL" id="TMI79061.1"/>
    </source>
</evidence>
<name>A0A537J687_9BACT</name>